<evidence type="ECO:0000256" key="3">
    <source>
        <dbReference type="ARBA" id="ARBA00022801"/>
    </source>
</evidence>
<dbReference type="SMART" id="SM00849">
    <property type="entry name" value="Lactamase_B"/>
    <property type="match status" value="1"/>
</dbReference>
<dbReference type="Pfam" id="PF00753">
    <property type="entry name" value="Lactamase_B"/>
    <property type="match status" value="1"/>
</dbReference>
<evidence type="ECO:0000256" key="1">
    <source>
        <dbReference type="ARBA" id="ARBA00007749"/>
    </source>
</evidence>
<protein>
    <submittedName>
        <fullName evidence="6">Beta-lactamase</fullName>
    </submittedName>
</protein>
<dbReference type="AlphaFoldDB" id="A0A084IPM5"/>
<evidence type="ECO:0000313" key="7">
    <source>
        <dbReference type="Proteomes" id="UP000028302"/>
    </source>
</evidence>
<evidence type="ECO:0000259" key="5">
    <source>
        <dbReference type="SMART" id="SM00849"/>
    </source>
</evidence>
<dbReference type="SUPFAM" id="SSF56281">
    <property type="entry name" value="Metallo-hydrolase/oxidoreductase"/>
    <property type="match status" value="1"/>
</dbReference>
<evidence type="ECO:0000256" key="2">
    <source>
        <dbReference type="ARBA" id="ARBA00022723"/>
    </source>
</evidence>
<dbReference type="STRING" id="1304275.C41B8_03551"/>
<keyword evidence="7" id="KW-1185">Reference proteome</keyword>
<name>A0A084IPM5_SALHC</name>
<keyword evidence="2" id="KW-0479">Metal-binding</keyword>
<dbReference type="eggNOG" id="COG0491">
    <property type="taxonomic scope" value="Bacteria"/>
</dbReference>
<dbReference type="EMBL" id="APNK01000003">
    <property type="protein sequence ID" value="KEZ78659.1"/>
    <property type="molecule type" value="Genomic_DNA"/>
</dbReference>
<dbReference type="InterPro" id="IPR001279">
    <property type="entry name" value="Metallo-B-lactamas"/>
</dbReference>
<dbReference type="PATRIC" id="fig|1304275.5.peg.721"/>
<evidence type="ECO:0000256" key="4">
    <source>
        <dbReference type="ARBA" id="ARBA00022833"/>
    </source>
</evidence>
<dbReference type="PANTHER" id="PTHR42978">
    <property type="entry name" value="QUORUM-QUENCHING LACTONASE YTNP-RELATED-RELATED"/>
    <property type="match status" value="1"/>
</dbReference>
<sequence length="288" mass="31280">MTQSTQPANVHQLRIGDFMLTTLLDAQMEASFALPQNIDEAEARRLHQQSRRPTPPRITLNVYLLDTGDRKILIDTGLGGLAGDTGPYLLENLATIGVAPADIDTVLITHVHPDHVGGLIDADDNAIFPQATVLVPAGELDYWGGEIPDDVSDAQKGQFQAAHRVIAAVGSQMQHLEGTEVLPGITRVPLPGHTPDHSGYRIESGHERILLWTDVVHMPQIQFPCPDAGVAFDTDIAQARETRHAIMAELAESGEMVGGHHLDFPGIGYVEADGDGYRFLPHVWQPTV</sequence>
<keyword evidence="4" id="KW-0862">Zinc</keyword>
<dbReference type="InterPro" id="IPR036866">
    <property type="entry name" value="RibonucZ/Hydroxyglut_hydro"/>
</dbReference>
<feature type="domain" description="Metallo-beta-lactamase" evidence="5">
    <location>
        <begin position="59"/>
        <end position="260"/>
    </location>
</feature>
<keyword evidence="3" id="KW-0378">Hydrolase</keyword>
<proteinExistence type="inferred from homology"/>
<dbReference type="RefSeq" id="WP_037334180.1">
    <property type="nucleotide sequence ID" value="NZ_APNK01000003.1"/>
</dbReference>
<evidence type="ECO:0000313" key="6">
    <source>
        <dbReference type="EMBL" id="KEZ78659.1"/>
    </source>
</evidence>
<dbReference type="Gene3D" id="3.60.15.10">
    <property type="entry name" value="Ribonuclease Z/Hydroxyacylglutathione hydrolase-like"/>
    <property type="match status" value="1"/>
</dbReference>
<reference evidence="6 7" key="1">
    <citation type="submission" date="2013-03" db="EMBL/GenBank/DDBJ databases">
        <title>Salinisphaera hydrothermalis C41B8 Genome Sequencing.</title>
        <authorList>
            <person name="Li C."/>
            <person name="Lai Q."/>
            <person name="Shao Z."/>
        </authorList>
    </citation>
    <scope>NUCLEOTIDE SEQUENCE [LARGE SCALE GENOMIC DNA]</scope>
    <source>
        <strain evidence="6 7">C41B8</strain>
    </source>
</reference>
<dbReference type="InterPro" id="IPR051013">
    <property type="entry name" value="MBL_superfamily_lactonases"/>
</dbReference>
<dbReference type="CDD" id="cd07720">
    <property type="entry name" value="OPHC2-like_MBL-fold"/>
    <property type="match status" value="1"/>
</dbReference>
<comment type="similarity">
    <text evidence="1">Belongs to the metallo-beta-lactamase superfamily.</text>
</comment>
<comment type="caution">
    <text evidence="6">The sequence shown here is derived from an EMBL/GenBank/DDBJ whole genome shotgun (WGS) entry which is preliminary data.</text>
</comment>
<dbReference type="GO" id="GO:0016787">
    <property type="term" value="F:hydrolase activity"/>
    <property type="evidence" value="ECO:0007669"/>
    <property type="project" value="UniProtKB-KW"/>
</dbReference>
<dbReference type="PANTHER" id="PTHR42978:SF6">
    <property type="entry name" value="QUORUM-QUENCHING LACTONASE YTNP-RELATED"/>
    <property type="match status" value="1"/>
</dbReference>
<dbReference type="GO" id="GO:0046872">
    <property type="term" value="F:metal ion binding"/>
    <property type="evidence" value="ECO:0007669"/>
    <property type="project" value="UniProtKB-KW"/>
</dbReference>
<gene>
    <name evidence="6" type="ORF">C41B8_03551</name>
</gene>
<dbReference type="Proteomes" id="UP000028302">
    <property type="component" value="Unassembled WGS sequence"/>
</dbReference>
<accession>A0A084IPM5</accession>
<organism evidence="6 7">
    <name type="scientific">Salinisphaera hydrothermalis (strain C41B8)</name>
    <dbReference type="NCBI Taxonomy" id="1304275"/>
    <lineage>
        <taxon>Bacteria</taxon>
        <taxon>Pseudomonadati</taxon>
        <taxon>Pseudomonadota</taxon>
        <taxon>Gammaproteobacteria</taxon>
        <taxon>Salinisphaerales</taxon>
        <taxon>Salinisphaeraceae</taxon>
        <taxon>Salinisphaera</taxon>
    </lineage>
</organism>